<feature type="transmembrane region" description="Helical" evidence="2">
    <location>
        <begin position="544"/>
        <end position="562"/>
    </location>
</feature>
<dbReference type="Proteomes" id="UP001281614">
    <property type="component" value="Unassembled WGS sequence"/>
</dbReference>
<keyword evidence="4" id="KW-1185">Reference proteome</keyword>
<dbReference type="EMBL" id="VYYT01000173">
    <property type="protein sequence ID" value="KAK2760145.1"/>
    <property type="molecule type" value="Genomic_DNA"/>
</dbReference>
<reference evidence="3" key="1">
    <citation type="submission" date="2023-02" db="EMBL/GenBank/DDBJ databases">
        <title>Colletotrichum kahawae CIFC_Que2 genome sequencing and assembly.</title>
        <authorList>
            <person name="Baroncelli R."/>
        </authorList>
    </citation>
    <scope>NUCLEOTIDE SEQUENCE</scope>
    <source>
        <strain evidence="3">CIFC_Que2</strain>
    </source>
</reference>
<dbReference type="PANTHER" id="PTHR35394:SF5">
    <property type="entry name" value="DUF3176 DOMAIN-CONTAINING PROTEIN"/>
    <property type="match status" value="1"/>
</dbReference>
<dbReference type="PANTHER" id="PTHR35394">
    <property type="entry name" value="DUF3176 DOMAIN-CONTAINING PROTEIN"/>
    <property type="match status" value="1"/>
</dbReference>
<evidence type="ECO:0000313" key="3">
    <source>
        <dbReference type="EMBL" id="KAK2760145.1"/>
    </source>
</evidence>
<sequence length="651" mass="70544">MLCFLHDRIFLYKHSVDMNASSAVSDPTPTFVHRSISAPSKGSYIDVVEPMESTTRTGSSLSDNHLGTYNPVATEEPEAPSTSPSRLEPKDQAEAGRFGDTRTPYRPLGKLATLRAWGFELLALVASGASFAAIVVLLKLYDRLPQPSFSFGISISTSIALFTTALRASMIFTIAEDYSIPTAMCAMIVVASYAIGPFSQQAVKTYSCDIESPGTAKIAVAEWVGKRDVASADVPSNMLWLSPEMHTIAMNGLLTGETNRSLGLYQCDSSNCTLPITSGSSVTHTSVGLCSKCVDIRSSVREAEQVHPMERTCRLGSNVSITDTYEPVTLAMETRMPPEREDVDFDFESGTLNTTILAFTVAGCKEINSSFLCEHKYDNLPNLSRSLDIVAVNCSLYPCLRSYYGQVLNGILEETLISTSPISRARRDSREPRTSDPAILSLFSALFSSGWCAAQAGVSESASAPGSWATGRGLLARCGRGWWVDGLFNRGLASFETTSTAFNNTATAMTNRVRTYDDNSWSRDSQAFVNGSGTQAAVCIRADWLWLTYPGVLLLLTSILLLQAYMKSCMDRTGQPVWKSAILPLLFYNIISENSNPGDQDSSTPVVGPTVPLLQLPELELLADKTVVRFCKGLDGSKSPGLVVEEKSARG</sequence>
<protein>
    <submittedName>
        <fullName evidence="3">Uncharacterized protein</fullName>
    </submittedName>
</protein>
<proteinExistence type="predicted"/>
<gene>
    <name evidence="3" type="ORF">CKAH01_16548</name>
</gene>
<evidence type="ECO:0000256" key="2">
    <source>
        <dbReference type="SAM" id="Phobius"/>
    </source>
</evidence>
<evidence type="ECO:0000313" key="4">
    <source>
        <dbReference type="Proteomes" id="UP001281614"/>
    </source>
</evidence>
<name>A0AAD9YDW9_COLKA</name>
<keyword evidence="2" id="KW-0472">Membrane</keyword>
<feature type="region of interest" description="Disordered" evidence="1">
    <location>
        <begin position="54"/>
        <end position="101"/>
    </location>
</feature>
<feature type="compositionally biased region" description="Polar residues" evidence="1">
    <location>
        <begin position="54"/>
        <end position="67"/>
    </location>
</feature>
<comment type="caution">
    <text evidence="3">The sequence shown here is derived from an EMBL/GenBank/DDBJ whole genome shotgun (WGS) entry which is preliminary data.</text>
</comment>
<feature type="transmembrane region" description="Helical" evidence="2">
    <location>
        <begin position="178"/>
        <end position="196"/>
    </location>
</feature>
<organism evidence="3 4">
    <name type="scientific">Colletotrichum kahawae</name>
    <name type="common">Coffee berry disease fungus</name>
    <dbReference type="NCBI Taxonomy" id="34407"/>
    <lineage>
        <taxon>Eukaryota</taxon>
        <taxon>Fungi</taxon>
        <taxon>Dikarya</taxon>
        <taxon>Ascomycota</taxon>
        <taxon>Pezizomycotina</taxon>
        <taxon>Sordariomycetes</taxon>
        <taxon>Hypocreomycetidae</taxon>
        <taxon>Glomerellales</taxon>
        <taxon>Glomerellaceae</taxon>
        <taxon>Colletotrichum</taxon>
        <taxon>Colletotrichum gloeosporioides species complex</taxon>
    </lineage>
</organism>
<feature type="transmembrane region" description="Helical" evidence="2">
    <location>
        <begin position="116"/>
        <end position="141"/>
    </location>
</feature>
<feature type="compositionally biased region" description="Basic and acidic residues" evidence="1">
    <location>
        <begin position="87"/>
        <end position="100"/>
    </location>
</feature>
<keyword evidence="2" id="KW-1133">Transmembrane helix</keyword>
<accession>A0AAD9YDW9</accession>
<dbReference type="AlphaFoldDB" id="A0AAD9YDW9"/>
<keyword evidence="2" id="KW-0812">Transmembrane</keyword>
<feature type="transmembrane region" description="Helical" evidence="2">
    <location>
        <begin position="147"/>
        <end position="166"/>
    </location>
</feature>
<evidence type="ECO:0000256" key="1">
    <source>
        <dbReference type="SAM" id="MobiDB-lite"/>
    </source>
</evidence>